<feature type="region of interest" description="Disordered" evidence="5">
    <location>
        <begin position="1597"/>
        <end position="1659"/>
    </location>
</feature>
<feature type="compositionally biased region" description="Low complexity" evidence="5">
    <location>
        <begin position="2010"/>
        <end position="2061"/>
    </location>
</feature>
<feature type="compositionally biased region" description="Basic and acidic residues" evidence="5">
    <location>
        <begin position="1404"/>
        <end position="1418"/>
    </location>
</feature>
<feature type="coiled-coil region" evidence="4">
    <location>
        <begin position="974"/>
        <end position="1019"/>
    </location>
</feature>
<dbReference type="Proteomes" id="UP000009131">
    <property type="component" value="Unassembled WGS sequence"/>
</dbReference>
<feature type="compositionally biased region" description="Low complexity" evidence="5">
    <location>
        <begin position="92"/>
        <end position="102"/>
    </location>
</feature>
<evidence type="ECO:0000256" key="5">
    <source>
        <dbReference type="SAM" id="MobiDB-lite"/>
    </source>
</evidence>
<dbReference type="eggNOG" id="KOG4674">
    <property type="taxonomic scope" value="Eukaryota"/>
</dbReference>
<feature type="region of interest" description="Disordered" evidence="5">
    <location>
        <begin position="1404"/>
        <end position="1425"/>
    </location>
</feature>
<feature type="compositionally biased region" description="Low complexity" evidence="5">
    <location>
        <begin position="1950"/>
        <end position="1966"/>
    </location>
</feature>
<dbReference type="HOGENOM" id="CLU_001937_0_0_1"/>
<keyword evidence="2 4" id="KW-0175">Coiled coil</keyword>
<dbReference type="GO" id="GO:0006406">
    <property type="term" value="P:mRNA export from nucleus"/>
    <property type="evidence" value="ECO:0007669"/>
    <property type="project" value="TreeGrafter"/>
</dbReference>
<keyword evidence="3" id="KW-0539">Nucleus</keyword>
<dbReference type="STRING" id="764103.G7DZI8"/>
<dbReference type="Gene3D" id="1.10.287.1490">
    <property type="match status" value="1"/>
</dbReference>
<feature type="coiled-coil region" evidence="4">
    <location>
        <begin position="1747"/>
        <end position="1809"/>
    </location>
</feature>
<feature type="compositionally biased region" description="Basic and acidic residues" evidence="5">
    <location>
        <begin position="1619"/>
        <end position="1630"/>
    </location>
</feature>
<dbReference type="InParanoid" id="G7DZI8"/>
<feature type="region of interest" description="Disordered" evidence="5">
    <location>
        <begin position="805"/>
        <end position="828"/>
    </location>
</feature>
<dbReference type="InterPro" id="IPR057974">
    <property type="entry name" value="NUA/TPR/MLP1-2-like_dom"/>
</dbReference>
<feature type="compositionally biased region" description="Basic and acidic residues" evidence="5">
    <location>
        <begin position="1527"/>
        <end position="1541"/>
    </location>
</feature>
<accession>G7DZI8</accession>
<feature type="coiled-coil region" evidence="4">
    <location>
        <begin position="1882"/>
        <end position="1909"/>
    </location>
</feature>
<reference evidence="8 9" key="1">
    <citation type="journal article" date="2011" name="J. Gen. Appl. Microbiol.">
        <title>Draft genome sequencing of the enigmatic basidiomycete Mixia osmundae.</title>
        <authorList>
            <person name="Nishida H."/>
            <person name="Nagatsuka Y."/>
            <person name="Sugiyama J."/>
        </authorList>
    </citation>
    <scope>NUCLEOTIDE SEQUENCE [LARGE SCALE GENOMIC DNA]</scope>
    <source>
        <strain evidence="9">CBS 9802 / IAM 14324 / JCM 22182 / KY 12970</strain>
    </source>
</reference>
<evidence type="ECO:0000259" key="7">
    <source>
        <dbReference type="Pfam" id="PF25785"/>
    </source>
</evidence>
<dbReference type="PANTHER" id="PTHR18898">
    <property type="entry name" value="NUCLEOPROTEIN TPR-RELATED"/>
    <property type="match status" value="1"/>
</dbReference>
<dbReference type="Pfam" id="PF07926">
    <property type="entry name" value="TPR_MLP1_2"/>
    <property type="match status" value="1"/>
</dbReference>
<feature type="compositionally biased region" description="Basic and acidic residues" evidence="5">
    <location>
        <begin position="184"/>
        <end position="193"/>
    </location>
</feature>
<evidence type="ECO:0000256" key="4">
    <source>
        <dbReference type="SAM" id="Coils"/>
    </source>
</evidence>
<dbReference type="GO" id="GO:0017056">
    <property type="term" value="F:structural constituent of nuclear pore"/>
    <property type="evidence" value="ECO:0007669"/>
    <property type="project" value="TreeGrafter"/>
</dbReference>
<comment type="subcellular location">
    <subcellularLocation>
        <location evidence="1">Nucleus</location>
    </subcellularLocation>
</comment>
<dbReference type="GO" id="GO:0006606">
    <property type="term" value="P:protein import into nucleus"/>
    <property type="evidence" value="ECO:0007669"/>
    <property type="project" value="InterPro"/>
</dbReference>
<feature type="region of interest" description="Disordered" evidence="5">
    <location>
        <begin position="1522"/>
        <end position="1551"/>
    </location>
</feature>
<evidence type="ECO:0000256" key="1">
    <source>
        <dbReference type="ARBA" id="ARBA00004123"/>
    </source>
</evidence>
<evidence type="ECO:0000256" key="3">
    <source>
        <dbReference type="ARBA" id="ARBA00023242"/>
    </source>
</evidence>
<feature type="region of interest" description="Disordered" evidence="5">
    <location>
        <begin position="1934"/>
        <end position="2081"/>
    </location>
</feature>
<feature type="region of interest" description="Disordered" evidence="5">
    <location>
        <begin position="227"/>
        <end position="287"/>
    </location>
</feature>
<name>G7DZI8_MIXOS</name>
<feature type="domain" description="Nucleoprotein TPR/MLP1-2" evidence="6">
    <location>
        <begin position="1206"/>
        <end position="1330"/>
    </location>
</feature>
<evidence type="ECO:0000256" key="2">
    <source>
        <dbReference type="ARBA" id="ARBA00023054"/>
    </source>
</evidence>
<feature type="compositionally biased region" description="Polar residues" evidence="5">
    <location>
        <begin position="807"/>
        <end position="825"/>
    </location>
</feature>
<feature type="compositionally biased region" description="Basic and acidic residues" evidence="5">
    <location>
        <begin position="244"/>
        <end position="261"/>
    </location>
</feature>
<dbReference type="OrthoDB" id="343070at2759"/>
<feature type="compositionally biased region" description="Low complexity" evidence="5">
    <location>
        <begin position="1640"/>
        <end position="1655"/>
    </location>
</feature>
<comment type="caution">
    <text evidence="8">The sequence shown here is derived from an EMBL/GenBank/DDBJ whole genome shotgun (WGS) entry which is preliminary data.</text>
</comment>
<feature type="region of interest" description="Disordered" evidence="5">
    <location>
        <begin position="1"/>
        <end position="209"/>
    </location>
</feature>
<dbReference type="FunCoup" id="G7DZI8">
    <property type="interactions" value="536"/>
</dbReference>
<dbReference type="Pfam" id="PF25785">
    <property type="entry name" value="TPR"/>
    <property type="match status" value="1"/>
</dbReference>
<feature type="coiled-coil region" evidence="4">
    <location>
        <begin position="293"/>
        <end position="327"/>
    </location>
</feature>
<dbReference type="GO" id="GO:0005643">
    <property type="term" value="C:nuclear pore"/>
    <property type="evidence" value="ECO:0007669"/>
    <property type="project" value="TreeGrafter"/>
</dbReference>
<dbReference type="EMBL" id="BABT02000069">
    <property type="protein sequence ID" value="GAA95998.1"/>
    <property type="molecule type" value="Genomic_DNA"/>
</dbReference>
<organism evidence="8 9">
    <name type="scientific">Mixia osmundae (strain CBS 9802 / IAM 14324 / JCM 22182 / KY 12970)</name>
    <dbReference type="NCBI Taxonomy" id="764103"/>
    <lineage>
        <taxon>Eukaryota</taxon>
        <taxon>Fungi</taxon>
        <taxon>Dikarya</taxon>
        <taxon>Basidiomycota</taxon>
        <taxon>Pucciniomycotina</taxon>
        <taxon>Mixiomycetes</taxon>
        <taxon>Mixiales</taxon>
        <taxon>Mixiaceae</taxon>
        <taxon>Mixia</taxon>
    </lineage>
</organism>
<feature type="compositionally biased region" description="Polar residues" evidence="5">
    <location>
        <begin position="1604"/>
        <end position="1618"/>
    </location>
</feature>
<evidence type="ECO:0000259" key="6">
    <source>
        <dbReference type="Pfam" id="PF07926"/>
    </source>
</evidence>
<dbReference type="InterPro" id="IPR012929">
    <property type="entry name" value="Nucleoprot-TPR/MLP1-2_dom"/>
</dbReference>
<feature type="coiled-coil region" evidence="4">
    <location>
        <begin position="388"/>
        <end position="415"/>
    </location>
</feature>
<evidence type="ECO:0000313" key="9">
    <source>
        <dbReference type="Proteomes" id="UP000009131"/>
    </source>
</evidence>
<feature type="compositionally biased region" description="Polar residues" evidence="5">
    <location>
        <begin position="38"/>
        <end position="55"/>
    </location>
</feature>
<dbReference type="PANTHER" id="PTHR18898:SF2">
    <property type="entry name" value="NUCLEOPROTEIN TPR"/>
    <property type="match status" value="1"/>
</dbReference>
<feature type="coiled-coil region" evidence="4">
    <location>
        <begin position="604"/>
        <end position="662"/>
    </location>
</feature>
<protein>
    <submittedName>
        <fullName evidence="8">Uncharacterized protein</fullName>
    </submittedName>
</protein>
<feature type="coiled-coil region" evidence="4">
    <location>
        <begin position="1264"/>
        <end position="1319"/>
    </location>
</feature>
<gene>
    <name evidence="8" type="primary">Mo02658</name>
    <name evidence="8" type="ORF">E5Q_02658</name>
</gene>
<evidence type="ECO:0000313" key="8">
    <source>
        <dbReference type="EMBL" id="GAA95998.1"/>
    </source>
</evidence>
<feature type="coiled-coil region" evidence="4">
    <location>
        <begin position="848"/>
        <end position="875"/>
    </location>
</feature>
<feature type="domain" description="NUA/TPR/MLP1-2-like" evidence="7">
    <location>
        <begin position="649"/>
        <end position="755"/>
    </location>
</feature>
<proteinExistence type="predicted"/>
<feature type="compositionally biased region" description="Low complexity" evidence="5">
    <location>
        <begin position="23"/>
        <end position="32"/>
    </location>
</feature>
<keyword evidence="9" id="KW-1185">Reference proteome</keyword>
<reference evidence="8 9" key="2">
    <citation type="journal article" date="2012" name="Open Biol.">
        <title>Characteristics of nucleosomes and linker DNA regions on the genome of the basidiomycete Mixia osmundae revealed by mono- and dinucleosome mapping.</title>
        <authorList>
            <person name="Nishida H."/>
            <person name="Kondo S."/>
            <person name="Matsumoto T."/>
            <person name="Suzuki Y."/>
            <person name="Yoshikawa H."/>
            <person name="Taylor T.D."/>
            <person name="Sugiyama J."/>
        </authorList>
    </citation>
    <scope>NUCLEOTIDE SEQUENCE [LARGE SCALE GENOMIC DNA]</scope>
    <source>
        <strain evidence="9">CBS 9802 / IAM 14324 / JCM 22182 / KY 12970</strain>
    </source>
</reference>
<feature type="coiled-coil region" evidence="4">
    <location>
        <begin position="1059"/>
        <end position="1153"/>
    </location>
</feature>
<sequence>MDEGLADLERQFASPRDSPAPEPETSAPSAATRPEAPETSTEGSESAVAAQTSLQEDFVEPGKQEDEPMNEAADSALEEPAALESTPEAGVTASTSATEAATDAFLDGLGPAPAPTASQPEPEPAPTPAPTEDITMNEGAPSQPIDKTLSTASSVSDAPPVQPASETDPDTVSRDAAEALNHLQRLDEQESRLAKQAQAIESSRSDSLETRLEKLESLLLRQEVEHEQALHESRSSSLALSTQLERERAQLSTERAAREAVETSNAQLQQDLHAARTTSRTDDDVQRANSEALSLLQNEKRDLLRSISQAQEDKREAEEIANHLKGQHASVSASVRRLETSLADAIDAERTLQLSLQSKESELQLLRSDRDYYKTEYEAGETRWTAWRSEKTQEVARLQNDLESALSRAANAEGTVTSLRSTLTHTQTSLTDALEQCAELKSQLVESETGLKAEVESQAHLINLLERRDAEGKRRVEEVEQEWHQRRAQMDQETARHAQQIEIERTKRTEAETQLVEVKLDLERFTQGRFAAIEDAGPSGLTVAAPSRFSSFFSLSPTGALTAKLQKAGKSYTEVYAEFVRVQDELLRERAETKRLGDCLAQILNEIEERAPILREQRVEYERTLRENDQLATELARTLADRDRSEQMAEDAKLDNEAVRREQALQKQQLHDLGRQVRALSRELVLREDPNIRTRSNGDMFDDDEEALEADEADAQNVISANFVTFRSLAQLLAQNQSLIKIARRLGQQLDEGEQRIRANLSEEGTAAMQDAHNVILQLKDTIESQRVKMSGYIRERDMLRTVLAQRGSSSNGTTDTQKPPQTDGDTVKAEEIQASFDAYRTEMHADQQTLRADLERTRRELAQAQIAAGKAAAQVQLYSERYNVLLQTNEMQSREISQLTDRWTKLETSARHQDRIAVDTSEQLLMCRGQVSTLQHQNNTLSAEKEVWKAIEQRLTEETSALRSERSKMSSTLANLQALHNELDRNASETRSRLETANARLQTQYDDARSRLDKELETFRGMLLRKEAEGRALQNRVTQLSTEAAAARESSAIATTSAQHLQTQVVELTARLESQQEKLDVYEGRSKAAPSDNMTPEQALQMQLAELRGELRSTQLELQRARGNANQFQAISQASEEALATLQQTYDDYKAASDKTLADQAATMQTLQDRVHSLASDLTAANNANSELHQQLTTKQQEWDLLRLQLDERVHAADASASAAMQNYAAAQRDAVGHARAAREAHAKYEQELVSHAEAIKESSSLKAALKRERTRASALLLEVENARVNSAASTESWTQQKAALTKEVQEIQQRCSDLADQNTLLHEQLETLTKQTVQLGASTSRQGTIEDDPDASISSETKTVSDLREVIRFMRREKEINDLQSEVAKQERSRLQQRLEQAEKQLDEARVSLSEERSRAGDAVTSSAQHTELLEKINSLNILRESNATLRDEAQRMQIREAAAELAGRQNQIKLLEEDNARWKERTQQILQKYERIDPAELQELKDEVEKLKGEVVQISAERASLQEAHQRSAEEAKTERDAAVASANDKFDRLRSQTHARIAEHNRASLEAREEIKSLREKADALQAALAQTTTALEQEKNANKEASAQANTVANDSTSRVKELETKTDELEAQIKGLREQAAQAESKAAEQKSAFDAAQAESQKLISAMKADGRRFKQTISDRDSEVARLQGSLTEAQAAQQAASVAQAEAAVQPSPSGAATLEDLKLAAATVSAPTDLEEGADAQDALQQRISEAHAKIEQERNAAVQAAIATATEALRTQMEQEKSDALTAAIAEAERKAAELTEAALISARTEIGASHQKALDEAVAAAKAEATTAPASVKDIAAAAPDAAEIERLVQAKLDEALAAKSKEREEAHQIALAEAKLEAEKTKSKAVQEAIESVRKEGGLKDNLAQKRLANVTKERDALAIKVKTLEDGSAGTIHGETSAASAGEASTSASTPPAAAPSPPKTRAAAARGSSPGNIKGRGKGQLPAAPQAKGPSAPNLLSIRGSSAAARGRGRGSATAALSSAITAASTSAATAAVPPAAAGATPPASAKRTREEGDDASQQEGKRPKP</sequence>